<dbReference type="RefSeq" id="WP_390195860.1">
    <property type="nucleotide sequence ID" value="NZ_JBHMEP010000008.1"/>
</dbReference>
<sequence>MTYYSRRRVLKMVGVVTIASATGQLLPIPSLNAAEQAVPTQGLEEFTQVSQWLTAQDALNPTVTQALLIAFTQTDNTFLSRLSKLKTLLEDNPPLLKQDRLMFGDANADSEALARSILSSWYNGVVGKGFDAVYVTYVNNLANQLVSDKLVPPSFSYGEIGSWAQQP</sequence>
<gene>
    <name evidence="2" type="ORF">ACFFUV_18845</name>
</gene>
<dbReference type="InterPro" id="IPR024651">
    <property type="entry name" value="FAD-SLDH_ssu"/>
</dbReference>
<keyword evidence="3" id="KW-1185">Reference proteome</keyword>
<proteinExistence type="predicted"/>
<dbReference type="InterPro" id="IPR019546">
    <property type="entry name" value="TAT_signal_bac_arc"/>
</dbReference>
<evidence type="ECO:0000256" key="1">
    <source>
        <dbReference type="ARBA" id="ARBA00022729"/>
    </source>
</evidence>
<dbReference type="InterPro" id="IPR006311">
    <property type="entry name" value="TAT_signal"/>
</dbReference>
<dbReference type="NCBIfam" id="TIGR01409">
    <property type="entry name" value="TAT_signal_seq"/>
    <property type="match status" value="1"/>
</dbReference>
<evidence type="ECO:0000313" key="3">
    <source>
        <dbReference type="Proteomes" id="UP001589645"/>
    </source>
</evidence>
<name>A0ABV5HS82_9VIBR</name>
<comment type="caution">
    <text evidence="2">The sequence shown here is derived from an EMBL/GenBank/DDBJ whole genome shotgun (WGS) entry which is preliminary data.</text>
</comment>
<organism evidence="2 3">
    <name type="scientific">Vibrio olivae</name>
    <dbReference type="NCBI Taxonomy" id="1243002"/>
    <lineage>
        <taxon>Bacteria</taxon>
        <taxon>Pseudomonadati</taxon>
        <taxon>Pseudomonadota</taxon>
        <taxon>Gammaproteobacteria</taxon>
        <taxon>Vibrionales</taxon>
        <taxon>Vibrionaceae</taxon>
        <taxon>Vibrio</taxon>
    </lineage>
</organism>
<accession>A0ABV5HS82</accession>
<dbReference type="Pfam" id="PF12318">
    <property type="entry name" value="FAD-SLDH"/>
    <property type="match status" value="1"/>
</dbReference>
<dbReference type="Proteomes" id="UP001589645">
    <property type="component" value="Unassembled WGS sequence"/>
</dbReference>
<keyword evidence="1" id="KW-0732">Signal</keyword>
<dbReference type="PROSITE" id="PS51318">
    <property type="entry name" value="TAT"/>
    <property type="match status" value="1"/>
</dbReference>
<evidence type="ECO:0000313" key="2">
    <source>
        <dbReference type="EMBL" id="MFB9137033.1"/>
    </source>
</evidence>
<dbReference type="EMBL" id="JBHMEP010000008">
    <property type="protein sequence ID" value="MFB9137033.1"/>
    <property type="molecule type" value="Genomic_DNA"/>
</dbReference>
<reference evidence="2 3" key="1">
    <citation type="submission" date="2024-09" db="EMBL/GenBank/DDBJ databases">
        <authorList>
            <person name="Sun Q."/>
            <person name="Mori K."/>
        </authorList>
    </citation>
    <scope>NUCLEOTIDE SEQUENCE [LARGE SCALE GENOMIC DNA]</scope>
    <source>
        <strain evidence="2 3">CECT 8064</strain>
    </source>
</reference>
<protein>
    <submittedName>
        <fullName evidence="2">Sugar dehydrogenase complex small subunit</fullName>
    </submittedName>
</protein>